<keyword evidence="3 6" id="KW-0479">Metal-binding</keyword>
<dbReference type="GO" id="GO:0009055">
    <property type="term" value="F:electron transfer activity"/>
    <property type="evidence" value="ECO:0007669"/>
    <property type="project" value="InterPro"/>
</dbReference>
<feature type="binding site" description="covalent" evidence="7">
    <location>
        <position position="139"/>
    </location>
    <ligand>
        <name>heme c</name>
        <dbReference type="ChEBI" id="CHEBI:61717"/>
    </ligand>
</feature>
<comment type="caution">
    <text evidence="9">The sequence shown here is derived from an EMBL/GenBank/DDBJ whole genome shotgun (WGS) entry which is preliminary data.</text>
</comment>
<dbReference type="SUPFAM" id="SSF47175">
    <property type="entry name" value="Cytochromes"/>
    <property type="match status" value="1"/>
</dbReference>
<organism evidence="9 10">
    <name type="scientific">Ventosimonas gracilis</name>
    <dbReference type="NCBI Taxonomy" id="1680762"/>
    <lineage>
        <taxon>Bacteria</taxon>
        <taxon>Pseudomonadati</taxon>
        <taxon>Pseudomonadota</taxon>
        <taxon>Gammaproteobacteria</taxon>
        <taxon>Pseudomonadales</taxon>
        <taxon>Ventosimonadaceae</taxon>
        <taxon>Ventosimonas</taxon>
    </lineage>
</organism>
<evidence type="ECO:0000256" key="7">
    <source>
        <dbReference type="PIRSR" id="PIRSR000027-2"/>
    </source>
</evidence>
<keyword evidence="10" id="KW-1185">Reference proteome</keyword>
<keyword evidence="4" id="KW-0249">Electron transport</keyword>
<evidence type="ECO:0000256" key="2">
    <source>
        <dbReference type="ARBA" id="ARBA00022617"/>
    </source>
</evidence>
<evidence type="ECO:0000256" key="6">
    <source>
        <dbReference type="PIRSR" id="PIRSR000027-1"/>
    </source>
</evidence>
<dbReference type="Pfam" id="PF01322">
    <property type="entry name" value="Cytochrom_C_2"/>
    <property type="match status" value="1"/>
</dbReference>
<name>A0A139SRX1_9GAMM</name>
<feature type="region of interest" description="Disordered" evidence="8">
    <location>
        <begin position="70"/>
        <end position="91"/>
    </location>
</feature>
<accession>A0A139SRX1</accession>
<evidence type="ECO:0000313" key="9">
    <source>
        <dbReference type="EMBL" id="KXU37293.1"/>
    </source>
</evidence>
<dbReference type="GO" id="GO:0005506">
    <property type="term" value="F:iron ion binding"/>
    <property type="evidence" value="ECO:0007669"/>
    <property type="project" value="InterPro"/>
</dbReference>
<comment type="PTM">
    <text evidence="7">Binds 1 heme group per subunit.</text>
</comment>
<sequence length="149" mass="16590">MMNKILLLLLLAGLAAGCGQEDPNSPSALRKALFKQMLKESEKLSGMLRGRLTFNEMEFAHGASHLAELSGAPWQHFPPPESQEKSSNARQAVWQQQARFAELARTLEMAADQLQQASAQKPLSKEALSAPMQRVELACKACHQEFRRF</sequence>
<dbReference type="PROSITE" id="PS51257">
    <property type="entry name" value="PROKAR_LIPOPROTEIN"/>
    <property type="match status" value="1"/>
</dbReference>
<evidence type="ECO:0000256" key="8">
    <source>
        <dbReference type="SAM" id="MobiDB-lite"/>
    </source>
</evidence>
<dbReference type="EMBL" id="LSZO01000166">
    <property type="protein sequence ID" value="KXU37293.1"/>
    <property type="molecule type" value="Genomic_DNA"/>
</dbReference>
<dbReference type="InterPro" id="IPR002321">
    <property type="entry name" value="Cyt_c_II"/>
</dbReference>
<keyword evidence="5 6" id="KW-0408">Iron</keyword>
<gene>
    <name evidence="9" type="ORF">AXE65_03615</name>
</gene>
<dbReference type="AlphaFoldDB" id="A0A139SRX1"/>
<dbReference type="Proteomes" id="UP000072660">
    <property type="component" value="Unassembled WGS sequence"/>
</dbReference>
<dbReference type="GO" id="GO:0022900">
    <property type="term" value="P:electron transport chain"/>
    <property type="evidence" value="ECO:0007669"/>
    <property type="project" value="InterPro"/>
</dbReference>
<dbReference type="PROSITE" id="PS51009">
    <property type="entry name" value="CYTCII"/>
    <property type="match status" value="1"/>
</dbReference>
<protein>
    <submittedName>
        <fullName evidence="9">Cytochrome C</fullName>
    </submittedName>
</protein>
<dbReference type="OrthoDB" id="5520910at2"/>
<dbReference type="InterPro" id="IPR010980">
    <property type="entry name" value="Cyt_c/b562"/>
</dbReference>
<dbReference type="Gene3D" id="1.20.120.10">
    <property type="entry name" value="Cytochrome c/b562"/>
    <property type="match status" value="1"/>
</dbReference>
<evidence type="ECO:0000313" key="10">
    <source>
        <dbReference type="Proteomes" id="UP000072660"/>
    </source>
</evidence>
<reference evidence="9 10" key="1">
    <citation type="submission" date="2016-02" db="EMBL/GenBank/DDBJ databases">
        <authorList>
            <person name="Wen L."/>
            <person name="He K."/>
            <person name="Yang H."/>
        </authorList>
    </citation>
    <scope>NUCLEOTIDE SEQUENCE [LARGE SCALE GENOMIC DNA]</scope>
    <source>
        <strain evidence="9 10">CV58</strain>
    </source>
</reference>
<keyword evidence="2 7" id="KW-0349">Heme</keyword>
<proteinExistence type="predicted"/>
<dbReference type="GO" id="GO:0020037">
    <property type="term" value="F:heme binding"/>
    <property type="evidence" value="ECO:0007669"/>
    <property type="project" value="InterPro"/>
</dbReference>
<dbReference type="GO" id="GO:0042597">
    <property type="term" value="C:periplasmic space"/>
    <property type="evidence" value="ECO:0007669"/>
    <property type="project" value="InterPro"/>
</dbReference>
<dbReference type="PIRSF" id="PIRSF000027">
    <property type="entry name" value="Cytc_c_prime"/>
    <property type="match status" value="1"/>
</dbReference>
<evidence type="ECO:0000256" key="5">
    <source>
        <dbReference type="ARBA" id="ARBA00023004"/>
    </source>
</evidence>
<evidence type="ECO:0000256" key="1">
    <source>
        <dbReference type="ARBA" id="ARBA00022448"/>
    </source>
</evidence>
<evidence type="ECO:0000256" key="3">
    <source>
        <dbReference type="ARBA" id="ARBA00022723"/>
    </source>
</evidence>
<feature type="binding site" description="covalent" evidence="7">
    <location>
        <position position="142"/>
    </location>
    <ligand>
        <name>heme c</name>
        <dbReference type="ChEBI" id="CHEBI:61717"/>
    </ligand>
</feature>
<dbReference type="InterPro" id="IPR012127">
    <property type="entry name" value="Cyt_c_prime"/>
</dbReference>
<evidence type="ECO:0000256" key="4">
    <source>
        <dbReference type="ARBA" id="ARBA00022982"/>
    </source>
</evidence>
<feature type="binding site" description="axial binding residue" evidence="6">
    <location>
        <position position="143"/>
    </location>
    <ligand>
        <name>heme c</name>
        <dbReference type="ChEBI" id="CHEBI:61717"/>
    </ligand>
    <ligandPart>
        <name>Fe</name>
        <dbReference type="ChEBI" id="CHEBI:18248"/>
    </ligandPart>
</feature>
<keyword evidence="1" id="KW-0813">Transport</keyword>